<dbReference type="AlphaFoldDB" id="A0A4R2PAU8"/>
<name>A0A4R2PAU8_9BACL</name>
<sequence>MDDKKLGALYNQIANLVIETIPEDWSEVYLYGAIKI</sequence>
<dbReference type="Gene3D" id="3.30.500.20">
    <property type="entry name" value="BH3703-like domains"/>
    <property type="match status" value="1"/>
</dbReference>
<proteinExistence type="predicted"/>
<organism evidence="1 2">
    <name type="scientific">Scopulibacillus darangshiensis</name>
    <dbReference type="NCBI Taxonomy" id="442528"/>
    <lineage>
        <taxon>Bacteria</taxon>
        <taxon>Bacillati</taxon>
        <taxon>Bacillota</taxon>
        <taxon>Bacilli</taxon>
        <taxon>Bacillales</taxon>
        <taxon>Sporolactobacillaceae</taxon>
        <taxon>Scopulibacillus</taxon>
    </lineage>
</organism>
<comment type="caution">
    <text evidence="1">The sequence shown here is derived from an EMBL/GenBank/DDBJ whole genome shotgun (WGS) entry which is preliminary data.</text>
</comment>
<keyword evidence="2" id="KW-1185">Reference proteome</keyword>
<dbReference type="SUPFAM" id="SSF160424">
    <property type="entry name" value="BH3703-like"/>
    <property type="match status" value="1"/>
</dbReference>
<evidence type="ECO:0000313" key="2">
    <source>
        <dbReference type="Proteomes" id="UP000295416"/>
    </source>
</evidence>
<dbReference type="InterPro" id="IPR036170">
    <property type="entry name" value="YezG-like_sf"/>
</dbReference>
<reference evidence="1 2" key="1">
    <citation type="submission" date="2019-03" db="EMBL/GenBank/DDBJ databases">
        <title>Genomic Encyclopedia of Type Strains, Phase IV (KMG-IV): sequencing the most valuable type-strain genomes for metagenomic binning, comparative biology and taxonomic classification.</title>
        <authorList>
            <person name="Goeker M."/>
        </authorList>
    </citation>
    <scope>NUCLEOTIDE SEQUENCE [LARGE SCALE GENOMIC DNA]</scope>
    <source>
        <strain evidence="1 2">DSM 19377</strain>
    </source>
</reference>
<dbReference type="Pfam" id="PF04634">
    <property type="entry name" value="YezG-like"/>
    <property type="match status" value="1"/>
</dbReference>
<evidence type="ECO:0000313" key="1">
    <source>
        <dbReference type="EMBL" id="TCP31231.1"/>
    </source>
</evidence>
<dbReference type="OrthoDB" id="1633905at2"/>
<dbReference type="RefSeq" id="WP_132743799.1">
    <property type="nucleotide sequence ID" value="NZ_SLXK01000003.1"/>
</dbReference>
<dbReference type="EMBL" id="SLXK01000003">
    <property type="protein sequence ID" value="TCP31231.1"/>
    <property type="molecule type" value="Genomic_DNA"/>
</dbReference>
<dbReference type="Proteomes" id="UP000295416">
    <property type="component" value="Unassembled WGS sequence"/>
</dbReference>
<accession>A0A4R2PAU8</accession>
<dbReference type="InterPro" id="IPR006728">
    <property type="entry name" value="YezG-like"/>
</dbReference>
<gene>
    <name evidence="1" type="ORF">EV207_103114</name>
</gene>
<protein>
    <submittedName>
        <fullName evidence="1">Uncharacterized protein DUF600</fullName>
    </submittedName>
</protein>